<protein>
    <submittedName>
        <fullName evidence="1">Uncharacterized protein</fullName>
    </submittedName>
</protein>
<sequence length="187" mass="21232">YLRWWRPLEPGKNRELGAPEHTGEFLDGFGNKVTCLAVANPSPEANGGQKLTTRAAGFGVVKFNKKTREITIECWPRNVDITDPASRQYPGWPRTIKQEDNYGREAVAYLPTIQVRGMKNPVVQVIDESNQKIVCTLRINGTSYRPKVFKKGRYTVKIGELDTDKMKTLKGIRSLPPNKTKKIRVKF</sequence>
<reference evidence="1" key="1">
    <citation type="journal article" date="2014" name="Front. Microbiol.">
        <title>High frequency of phylogenetically diverse reductive dehalogenase-homologous genes in deep subseafloor sedimentary metagenomes.</title>
        <authorList>
            <person name="Kawai M."/>
            <person name="Futagami T."/>
            <person name="Toyoda A."/>
            <person name="Takaki Y."/>
            <person name="Nishi S."/>
            <person name="Hori S."/>
            <person name="Arai W."/>
            <person name="Tsubouchi T."/>
            <person name="Morono Y."/>
            <person name="Uchiyama I."/>
            <person name="Ito T."/>
            <person name="Fujiyama A."/>
            <person name="Inagaki F."/>
            <person name="Takami H."/>
        </authorList>
    </citation>
    <scope>NUCLEOTIDE SEQUENCE</scope>
    <source>
        <strain evidence="1">Expedition CK06-06</strain>
    </source>
</reference>
<dbReference type="EMBL" id="BARS01003439">
    <property type="protein sequence ID" value="GAF82816.1"/>
    <property type="molecule type" value="Genomic_DNA"/>
</dbReference>
<evidence type="ECO:0000313" key="1">
    <source>
        <dbReference type="EMBL" id="GAF82816.1"/>
    </source>
</evidence>
<organism evidence="1">
    <name type="scientific">marine sediment metagenome</name>
    <dbReference type="NCBI Taxonomy" id="412755"/>
    <lineage>
        <taxon>unclassified sequences</taxon>
        <taxon>metagenomes</taxon>
        <taxon>ecological metagenomes</taxon>
    </lineage>
</organism>
<dbReference type="AlphaFoldDB" id="X0T642"/>
<gene>
    <name evidence="1" type="ORF">S01H1_06662</name>
</gene>
<feature type="non-terminal residue" evidence="1">
    <location>
        <position position="1"/>
    </location>
</feature>
<accession>X0T642</accession>
<comment type="caution">
    <text evidence="1">The sequence shown here is derived from an EMBL/GenBank/DDBJ whole genome shotgun (WGS) entry which is preliminary data.</text>
</comment>
<name>X0T642_9ZZZZ</name>
<proteinExistence type="predicted"/>